<dbReference type="OMA" id="DPFNLWQ"/>
<dbReference type="KEGG" id="spar:SPRG_04866"/>
<keyword evidence="3" id="KW-1185">Reference proteome</keyword>
<dbReference type="RefSeq" id="XP_012199397.1">
    <property type="nucleotide sequence ID" value="XM_012344007.1"/>
</dbReference>
<organism evidence="2 3">
    <name type="scientific">Saprolegnia parasitica (strain CBS 223.65)</name>
    <dbReference type="NCBI Taxonomy" id="695850"/>
    <lineage>
        <taxon>Eukaryota</taxon>
        <taxon>Sar</taxon>
        <taxon>Stramenopiles</taxon>
        <taxon>Oomycota</taxon>
        <taxon>Saprolegniomycetes</taxon>
        <taxon>Saprolegniales</taxon>
        <taxon>Saprolegniaceae</taxon>
        <taxon>Saprolegnia</taxon>
    </lineage>
</organism>
<dbReference type="VEuPathDB" id="FungiDB:SPRG_04866"/>
<evidence type="ECO:0000313" key="3">
    <source>
        <dbReference type="Proteomes" id="UP000030745"/>
    </source>
</evidence>
<dbReference type="GeneID" id="24127284"/>
<gene>
    <name evidence="2" type="ORF">SPRG_04866</name>
</gene>
<feature type="region of interest" description="Disordered" evidence="1">
    <location>
        <begin position="265"/>
        <end position="365"/>
    </location>
</feature>
<reference evidence="2 3" key="1">
    <citation type="journal article" date="2013" name="PLoS Genet.">
        <title>Distinctive expansion of potential virulence genes in the genome of the oomycete fish pathogen Saprolegnia parasitica.</title>
        <authorList>
            <person name="Jiang R.H."/>
            <person name="de Bruijn I."/>
            <person name="Haas B.J."/>
            <person name="Belmonte R."/>
            <person name="Lobach L."/>
            <person name="Christie J."/>
            <person name="van den Ackerveken G."/>
            <person name="Bottin A."/>
            <person name="Bulone V."/>
            <person name="Diaz-Moreno S.M."/>
            <person name="Dumas B."/>
            <person name="Fan L."/>
            <person name="Gaulin E."/>
            <person name="Govers F."/>
            <person name="Grenville-Briggs L.J."/>
            <person name="Horner N.R."/>
            <person name="Levin J.Z."/>
            <person name="Mammella M."/>
            <person name="Meijer H.J."/>
            <person name="Morris P."/>
            <person name="Nusbaum C."/>
            <person name="Oome S."/>
            <person name="Phillips A.J."/>
            <person name="van Rooyen D."/>
            <person name="Rzeszutek E."/>
            <person name="Saraiva M."/>
            <person name="Secombes C.J."/>
            <person name="Seidl M.F."/>
            <person name="Snel B."/>
            <person name="Stassen J.H."/>
            <person name="Sykes S."/>
            <person name="Tripathy S."/>
            <person name="van den Berg H."/>
            <person name="Vega-Arreguin J.C."/>
            <person name="Wawra S."/>
            <person name="Young S.K."/>
            <person name="Zeng Q."/>
            <person name="Dieguez-Uribeondo J."/>
            <person name="Russ C."/>
            <person name="Tyler B.M."/>
            <person name="van West P."/>
        </authorList>
    </citation>
    <scope>NUCLEOTIDE SEQUENCE [LARGE SCALE GENOMIC DNA]</scope>
    <source>
        <strain evidence="2 3">CBS 223.65</strain>
    </source>
</reference>
<dbReference type="EMBL" id="KK583204">
    <property type="protein sequence ID" value="KDO29749.1"/>
    <property type="molecule type" value="Genomic_DNA"/>
</dbReference>
<name>A0A067CG89_SAPPC</name>
<dbReference type="AlphaFoldDB" id="A0A067CG89"/>
<accession>A0A067CG89</accession>
<feature type="compositionally biased region" description="Polar residues" evidence="1">
    <location>
        <begin position="308"/>
        <end position="317"/>
    </location>
</feature>
<proteinExistence type="predicted"/>
<dbReference type="Proteomes" id="UP000030745">
    <property type="component" value="Unassembled WGS sequence"/>
</dbReference>
<protein>
    <submittedName>
        <fullName evidence="2">Uncharacterized protein</fullName>
    </submittedName>
</protein>
<evidence type="ECO:0000256" key="1">
    <source>
        <dbReference type="SAM" id="MobiDB-lite"/>
    </source>
</evidence>
<feature type="region of interest" description="Disordered" evidence="1">
    <location>
        <begin position="218"/>
        <end position="246"/>
    </location>
</feature>
<evidence type="ECO:0000313" key="2">
    <source>
        <dbReference type="EMBL" id="KDO29749.1"/>
    </source>
</evidence>
<sequence length="365" mass="39046">MAATYRYADAPELQDLEAFDTWSASFLESAPELMHYYLTRGHDDPAVALTDDQQADAAAEVPAGSSVKGRIFASIRLIMSLPKAVQRVLRGDGLDVLDPFNLWQKLLGLTATSPLQLCEAFHALVGSTATASVPAPDAFDTAVGAVLDGLLAIDAATPLTPEAYRAGIAVKLKTLLFAHPARMRNREDMQAAVNAWDYHGLLQLAREELPPDVVAPRPVARASGSARSHTHMLFRQPPPPRDPTEIALLAPPSVLRPVRLACGILDDDNTSDSESPPPSPTVGKAAARRRPAPLQAPSNASAPARQPRLTTYGQQTARDMARLAEQHKTLTKKKAETTAGSLPAKRRASSSAPSPPPAKRSVPRV</sequence>
<dbReference type="OrthoDB" id="10456295at2759"/>
<feature type="compositionally biased region" description="Basic and acidic residues" evidence="1">
    <location>
        <begin position="319"/>
        <end position="336"/>
    </location>
</feature>